<feature type="domain" description="2EXR" evidence="2">
    <location>
        <begin position="24"/>
        <end position="103"/>
    </location>
</feature>
<feature type="region of interest" description="Disordered" evidence="1">
    <location>
        <begin position="338"/>
        <end position="359"/>
    </location>
</feature>
<sequence>MQAMAHKHGSASRSTSPRMANNTFHPFPRLPTELREEIWRFCLPHRVSEMDYPIDWMVYDSFGPKPKDKLPCSLISTSISNARPPLLATVCRESRRVALSSGNWSSVLEEESGSRPLEANWLAANLVTREYWQDPLRDSAHLNWTTSYEADLGYQTDGHPLDSLVWEAKLVNGSASIMLGYMSDSLIEREPFDKPINWQLQSLPESCRHEQQDLAALRLLPEWLVVVRVVVIHLDFTQAAKTGLFGLLGDKFVQVVDATLPLASQLYKLAEACESRASAVTAAQDFARMSANDMNAMVKRVALKMYFDHELPKQGSRTCSLDLRSTCPRDNISDDNTCSDKGLFDEDAADTSSAMNTVE</sequence>
<comment type="caution">
    <text evidence="3">The sequence shown here is derived from an EMBL/GenBank/DDBJ whole genome shotgun (WGS) entry which is preliminary data.</text>
</comment>
<evidence type="ECO:0000256" key="1">
    <source>
        <dbReference type="SAM" id="MobiDB-lite"/>
    </source>
</evidence>
<dbReference type="InterPro" id="IPR045518">
    <property type="entry name" value="2EXR"/>
</dbReference>
<proteinExistence type="predicted"/>
<feature type="compositionally biased region" description="Polar residues" evidence="1">
    <location>
        <begin position="11"/>
        <end position="22"/>
    </location>
</feature>
<dbReference type="EMBL" id="QZBZ01000115">
    <property type="protein sequence ID" value="TIA36024.1"/>
    <property type="molecule type" value="Genomic_DNA"/>
</dbReference>
<dbReference type="AlphaFoldDB" id="A0A4T0BUV1"/>
<evidence type="ECO:0000313" key="4">
    <source>
        <dbReference type="Proteomes" id="UP000308724"/>
    </source>
</evidence>
<feature type="region of interest" description="Disordered" evidence="1">
    <location>
        <begin position="1"/>
        <end position="22"/>
    </location>
</feature>
<evidence type="ECO:0000313" key="3">
    <source>
        <dbReference type="EMBL" id="TIA36024.1"/>
    </source>
</evidence>
<feature type="compositionally biased region" description="Basic residues" evidence="1">
    <location>
        <begin position="1"/>
        <end position="10"/>
    </location>
</feature>
<reference evidence="3 4" key="1">
    <citation type="submission" date="2018-10" db="EMBL/GenBank/DDBJ databases">
        <title>Fifty Aureobasidium pullulans genomes reveal a recombining polyextremotolerant generalist.</title>
        <authorList>
            <person name="Gostincar C."/>
            <person name="Turk M."/>
            <person name="Zajc J."/>
            <person name="Gunde-Cimerman N."/>
        </authorList>
    </citation>
    <scope>NUCLEOTIDE SEQUENCE [LARGE SCALE GENOMIC DNA]</scope>
    <source>
        <strain evidence="3 4">EXF-1645</strain>
    </source>
</reference>
<dbReference type="PANTHER" id="PTHR35910">
    <property type="entry name" value="2EXR DOMAIN-CONTAINING PROTEIN"/>
    <property type="match status" value="1"/>
</dbReference>
<evidence type="ECO:0000259" key="2">
    <source>
        <dbReference type="Pfam" id="PF20150"/>
    </source>
</evidence>
<name>A0A4T0BUV1_AURPU</name>
<feature type="compositionally biased region" description="Polar residues" evidence="1">
    <location>
        <begin position="350"/>
        <end position="359"/>
    </location>
</feature>
<accession>A0A4T0BUV1</accession>
<protein>
    <recommendedName>
        <fullName evidence="2">2EXR domain-containing protein</fullName>
    </recommendedName>
</protein>
<gene>
    <name evidence="3" type="ORF">D6C78_05744</name>
</gene>
<dbReference type="PANTHER" id="PTHR35910:SF1">
    <property type="entry name" value="2EXR DOMAIN-CONTAINING PROTEIN"/>
    <property type="match status" value="1"/>
</dbReference>
<dbReference type="Proteomes" id="UP000308724">
    <property type="component" value="Unassembled WGS sequence"/>
</dbReference>
<dbReference type="Pfam" id="PF20150">
    <property type="entry name" value="2EXR"/>
    <property type="match status" value="1"/>
</dbReference>
<organism evidence="3 4">
    <name type="scientific">Aureobasidium pullulans</name>
    <name type="common">Black yeast</name>
    <name type="synonym">Pullularia pullulans</name>
    <dbReference type="NCBI Taxonomy" id="5580"/>
    <lineage>
        <taxon>Eukaryota</taxon>
        <taxon>Fungi</taxon>
        <taxon>Dikarya</taxon>
        <taxon>Ascomycota</taxon>
        <taxon>Pezizomycotina</taxon>
        <taxon>Dothideomycetes</taxon>
        <taxon>Dothideomycetidae</taxon>
        <taxon>Dothideales</taxon>
        <taxon>Saccotheciaceae</taxon>
        <taxon>Aureobasidium</taxon>
    </lineage>
</organism>